<protein>
    <submittedName>
        <fullName evidence="1">Putative fructose transport system kinase</fullName>
    </submittedName>
</protein>
<reference evidence="1 2" key="1">
    <citation type="submission" date="2011-08" db="EMBL/GenBank/DDBJ databases">
        <authorList>
            <person name="Weinstock G."/>
            <person name="Sodergren E."/>
            <person name="Clifton S."/>
            <person name="Fulton L."/>
            <person name="Fulton B."/>
            <person name="Courtney L."/>
            <person name="Fronick C."/>
            <person name="Harrison M."/>
            <person name="Strong C."/>
            <person name="Farmer C."/>
            <person name="Delahaunty K."/>
            <person name="Markovic C."/>
            <person name="Hall O."/>
            <person name="Minx P."/>
            <person name="Tomlinson C."/>
            <person name="Mitreva M."/>
            <person name="Hou S."/>
            <person name="Chen J."/>
            <person name="Wollam A."/>
            <person name="Pepin K.H."/>
            <person name="Johnson M."/>
            <person name="Bhonagiri V."/>
            <person name="Zhang X."/>
            <person name="Suruliraj S."/>
            <person name="Warren W."/>
            <person name="Chinwalla A."/>
            <person name="Mardis E.R."/>
            <person name="Wilson R.K."/>
        </authorList>
    </citation>
    <scope>NUCLEOTIDE SEQUENCE [LARGE SCALE GENOMIC DNA]</scope>
    <source>
        <strain evidence="1 2">ATCC 51873</strain>
    </source>
</reference>
<organism evidence="1 2">
    <name type="scientific">Hafnia alvei ATCC 51873</name>
    <dbReference type="NCBI Taxonomy" id="1002364"/>
    <lineage>
        <taxon>Bacteria</taxon>
        <taxon>Pseudomonadati</taxon>
        <taxon>Pseudomonadota</taxon>
        <taxon>Gammaproteobacteria</taxon>
        <taxon>Enterobacterales</taxon>
        <taxon>Hafniaceae</taxon>
        <taxon>Hafnia</taxon>
    </lineage>
</organism>
<dbReference type="SUPFAM" id="SSF52540">
    <property type="entry name" value="P-loop containing nucleoside triphosphate hydrolases"/>
    <property type="match status" value="1"/>
</dbReference>
<dbReference type="RefSeq" id="WP_004092245.1">
    <property type="nucleotide sequence ID" value="NZ_JH417516.1"/>
</dbReference>
<evidence type="ECO:0000313" key="1">
    <source>
        <dbReference type="EMBL" id="EHM43170.1"/>
    </source>
</evidence>
<gene>
    <name evidence="1" type="ORF">HMPREF0454_01999</name>
</gene>
<keyword evidence="1" id="KW-0418">Kinase</keyword>
<dbReference type="Gene3D" id="3.40.50.300">
    <property type="entry name" value="P-loop containing nucleotide triphosphate hydrolases"/>
    <property type="match status" value="1"/>
</dbReference>
<proteinExistence type="predicted"/>
<dbReference type="GO" id="GO:0016301">
    <property type="term" value="F:kinase activity"/>
    <property type="evidence" value="ECO:0007669"/>
    <property type="project" value="UniProtKB-KW"/>
</dbReference>
<dbReference type="PATRIC" id="fig|1002364.3.peg.1817"/>
<dbReference type="HOGENOM" id="CLU_067202_2_0_6"/>
<dbReference type="Proteomes" id="UP000005959">
    <property type="component" value="Unassembled WGS sequence"/>
</dbReference>
<dbReference type="PANTHER" id="PTHR10285">
    <property type="entry name" value="URIDINE KINASE"/>
    <property type="match status" value="1"/>
</dbReference>
<dbReference type="AlphaFoldDB" id="G9Y636"/>
<accession>G9Y636</accession>
<dbReference type="NCBIfam" id="NF006745">
    <property type="entry name" value="PRK09270.1-4"/>
    <property type="match status" value="1"/>
</dbReference>
<name>G9Y636_HAFAL</name>
<dbReference type="EMBL" id="AGCI01000044">
    <property type="protein sequence ID" value="EHM43170.1"/>
    <property type="molecule type" value="Genomic_DNA"/>
</dbReference>
<comment type="caution">
    <text evidence="1">The sequence shown here is derived from an EMBL/GenBank/DDBJ whole genome shotgun (WGS) entry which is preliminary data.</text>
</comment>
<evidence type="ECO:0000313" key="2">
    <source>
        <dbReference type="Proteomes" id="UP000005959"/>
    </source>
</evidence>
<dbReference type="InterPro" id="IPR027417">
    <property type="entry name" value="P-loop_NTPase"/>
</dbReference>
<keyword evidence="1" id="KW-0808">Transferase</keyword>
<sequence length="242" mass="26947">MKLNLTVNGLTYPAYFSDEEIEDLHLPFLRHLTHQQSVLNRRLVLFLAAPPGVGKSTLCGLWQWLSEQYPDLTSVQGLAMDGFHRYNRDLKAAGLSHKKGAPETFDLALMQRYLGQVHANDALWPIYDRNLHEPVMDMVEVTAPIVVVEGNWLLLDEAGWQDLHQHADMSLSIAASPQLLKSRLVGRKVAGGMPEESANAFYAATDGPNVARVLNNSLNADIRWQMATDGSYHASIPSMVQC</sequence>